<organism evidence="1 2">
    <name type="scientific">Hypoxylon rubiginosum</name>
    <dbReference type="NCBI Taxonomy" id="110542"/>
    <lineage>
        <taxon>Eukaryota</taxon>
        <taxon>Fungi</taxon>
        <taxon>Dikarya</taxon>
        <taxon>Ascomycota</taxon>
        <taxon>Pezizomycotina</taxon>
        <taxon>Sordariomycetes</taxon>
        <taxon>Xylariomycetidae</taxon>
        <taxon>Xylariales</taxon>
        <taxon>Hypoxylaceae</taxon>
        <taxon>Hypoxylon</taxon>
    </lineage>
</organism>
<evidence type="ECO:0000313" key="2">
    <source>
        <dbReference type="Proteomes" id="UP001497680"/>
    </source>
</evidence>
<sequence>MSAQPDGFSPSKQVLRRVQSSWDKSVEKKKSREEVKRAFRRAAERATILYKYQLLYRYDTINKEQTRLLFISPAPRLNDKIVVRIEVFSDEDLEGINPRQRYEALSYHWGPGPADKPVYLDEGAAKILPPRDAIDFRRDFLQLKRHAPEFFTGETRKRFFVRPNLDKALRYLRHKTDPVVLWVDAVCINQSDEKVEKPEQIAKMKNIYRRAQNVCIWLGDGNTDEGDRSEDFGSAMKFSRDILDLNKLDTYYLQEDCWAKSWSDLLDLMKCQWFSRRWVVQELAMAQEATIHIGNHEASWHDFADAVSLFALNFDKIRALFRHSKDDRIFDNWKAFSSLNSLAAQTMVDAITNVFRRNAKGGFSEPVFNLETLVSDLAPFESSDPRDTIYALLNISTESTRRDKSNEDNIAPPILDYGKDLLQVYTDFLQWVVHSSQSLDIICRQWAQPERKDAGGWRNRTRQVELPSWIQTVSNADRVNADSLVGKPGRARYNASYGKTPQVQFGTRQNKPIRVNSLPMRLDNQIQNIMNSVPPILQPHIGPRVLQAVGMEVDTIIWKSNPVRAGVITSECLKRGGWNYTGYHETFQVPDKLWRTLVADRTAEGDNPPPWYHRVALACMTLTDNDGHLRTTELLNQEDDKSPQVIAEYLKRVQAVTRNRKFIESGASRDASGRLFGLGPPETRVGDRICILYGCSVPVILRPEEIEHHVPCFRFIGEAYVYGRMDGEVLTMSKRNNTESKTFVIV</sequence>
<gene>
    <name evidence="1" type="ORF">F4821DRAFT_222615</name>
</gene>
<protein>
    <submittedName>
        <fullName evidence="1">Heterokaryon incompatibility protein-domain-containing protein</fullName>
    </submittedName>
</protein>
<dbReference type="Proteomes" id="UP001497680">
    <property type="component" value="Unassembled WGS sequence"/>
</dbReference>
<reference evidence="1 2" key="1">
    <citation type="journal article" date="2022" name="New Phytol.">
        <title>Ecological generalism drives hyperdiversity of secondary metabolite gene clusters in xylarialean endophytes.</title>
        <authorList>
            <person name="Franco M.E.E."/>
            <person name="Wisecaver J.H."/>
            <person name="Arnold A.E."/>
            <person name="Ju Y.M."/>
            <person name="Slot J.C."/>
            <person name="Ahrendt S."/>
            <person name="Moore L.P."/>
            <person name="Eastman K.E."/>
            <person name="Scott K."/>
            <person name="Konkel Z."/>
            <person name="Mondo S.J."/>
            <person name="Kuo A."/>
            <person name="Hayes R.D."/>
            <person name="Haridas S."/>
            <person name="Andreopoulos B."/>
            <person name="Riley R."/>
            <person name="LaButti K."/>
            <person name="Pangilinan J."/>
            <person name="Lipzen A."/>
            <person name="Amirebrahimi M."/>
            <person name="Yan J."/>
            <person name="Adam C."/>
            <person name="Keymanesh K."/>
            <person name="Ng V."/>
            <person name="Louie K."/>
            <person name="Northen T."/>
            <person name="Drula E."/>
            <person name="Henrissat B."/>
            <person name="Hsieh H.M."/>
            <person name="Youens-Clark K."/>
            <person name="Lutzoni F."/>
            <person name="Miadlikowska J."/>
            <person name="Eastwood D.C."/>
            <person name="Hamelin R.C."/>
            <person name="Grigoriev I.V."/>
            <person name="U'Ren J.M."/>
        </authorList>
    </citation>
    <scope>NUCLEOTIDE SEQUENCE [LARGE SCALE GENOMIC DNA]</scope>
    <source>
        <strain evidence="1 2">ER1909</strain>
    </source>
</reference>
<name>A0ACC0DKA5_9PEZI</name>
<dbReference type="EMBL" id="MU394281">
    <property type="protein sequence ID" value="KAI6093301.1"/>
    <property type="molecule type" value="Genomic_DNA"/>
</dbReference>
<proteinExistence type="predicted"/>
<accession>A0ACC0DKA5</accession>
<comment type="caution">
    <text evidence="1">The sequence shown here is derived from an EMBL/GenBank/DDBJ whole genome shotgun (WGS) entry which is preliminary data.</text>
</comment>
<evidence type="ECO:0000313" key="1">
    <source>
        <dbReference type="EMBL" id="KAI6093301.1"/>
    </source>
</evidence>
<keyword evidence="2" id="KW-1185">Reference proteome</keyword>